<gene>
    <name evidence="11" type="ORF">BCY91_16785</name>
</gene>
<comment type="pathway">
    <text evidence="1">Carbohydrate acid metabolism.</text>
</comment>
<evidence type="ECO:0000256" key="9">
    <source>
        <dbReference type="ARBA" id="ARBA00048090"/>
    </source>
</evidence>
<dbReference type="PANTHER" id="PTHR43442">
    <property type="entry name" value="GLUCONOKINASE-RELATED"/>
    <property type="match status" value="1"/>
</dbReference>
<dbReference type="InterPro" id="IPR006001">
    <property type="entry name" value="Therm_gnt_kin"/>
</dbReference>
<keyword evidence="12" id="KW-1185">Reference proteome</keyword>
<dbReference type="GO" id="GO:0005737">
    <property type="term" value="C:cytoplasm"/>
    <property type="evidence" value="ECO:0007669"/>
    <property type="project" value="TreeGrafter"/>
</dbReference>
<dbReference type="GO" id="GO:0019521">
    <property type="term" value="P:D-gluconate metabolic process"/>
    <property type="evidence" value="ECO:0007669"/>
    <property type="project" value="UniProtKB-KW"/>
</dbReference>
<keyword evidence="4 10" id="KW-0808">Transferase</keyword>
<dbReference type="PANTHER" id="PTHR43442:SF3">
    <property type="entry name" value="GLUCONOKINASE-RELATED"/>
    <property type="match status" value="1"/>
</dbReference>
<comment type="caution">
    <text evidence="11">The sequence shown here is derived from an EMBL/GenBank/DDBJ whole genome shotgun (WGS) entry which is preliminary data.</text>
</comment>
<keyword evidence="8" id="KW-0311">Gluconate utilization</keyword>
<keyword evidence="5 10" id="KW-0547">Nucleotide-binding</keyword>
<proteinExistence type="inferred from homology"/>
<dbReference type="GO" id="GO:0005524">
    <property type="term" value="F:ATP binding"/>
    <property type="evidence" value="ECO:0007669"/>
    <property type="project" value="UniProtKB-KW"/>
</dbReference>
<dbReference type="SUPFAM" id="SSF52540">
    <property type="entry name" value="P-loop containing nucleoside triphosphate hydrolases"/>
    <property type="match status" value="1"/>
</dbReference>
<evidence type="ECO:0000313" key="11">
    <source>
        <dbReference type="EMBL" id="RKD17531.1"/>
    </source>
</evidence>
<sequence length="160" mass="17840">MIFGISGSGKTLIGQMLAQRLGIDFIEGDDYHPQANINKMKSGHALNDQDRAPWLKLLEQEIELRVKEKKPFVLSCSALRLVYRDALRKGGAIRFLFLEVAEDVVAERLKLRTGHFMPASLLHSQSLTLEKPTSKETDVVSINAAQKPGDVVAEIIRKTT</sequence>
<dbReference type="CDD" id="cd02021">
    <property type="entry name" value="GntK"/>
    <property type="match status" value="1"/>
</dbReference>
<keyword evidence="6 10" id="KW-0418">Kinase</keyword>
<dbReference type="Pfam" id="PF01202">
    <property type="entry name" value="SKI"/>
    <property type="match status" value="1"/>
</dbReference>
<evidence type="ECO:0000256" key="5">
    <source>
        <dbReference type="ARBA" id="ARBA00022741"/>
    </source>
</evidence>
<accession>A0A419S8A6</accession>
<evidence type="ECO:0000256" key="2">
    <source>
        <dbReference type="ARBA" id="ARBA00008420"/>
    </source>
</evidence>
<dbReference type="EMBL" id="MBTA01000009">
    <property type="protein sequence ID" value="RKD17531.1"/>
    <property type="molecule type" value="Genomic_DNA"/>
</dbReference>
<evidence type="ECO:0000256" key="6">
    <source>
        <dbReference type="ARBA" id="ARBA00022777"/>
    </source>
</evidence>
<dbReference type="GO" id="GO:0046316">
    <property type="term" value="F:gluconokinase activity"/>
    <property type="evidence" value="ECO:0007669"/>
    <property type="project" value="UniProtKB-EC"/>
</dbReference>
<evidence type="ECO:0000256" key="10">
    <source>
        <dbReference type="RuleBase" id="RU363066"/>
    </source>
</evidence>
<evidence type="ECO:0000256" key="3">
    <source>
        <dbReference type="ARBA" id="ARBA00012054"/>
    </source>
</evidence>
<dbReference type="InterPro" id="IPR027417">
    <property type="entry name" value="P-loop_NTPase"/>
</dbReference>
<dbReference type="FunFam" id="3.40.50.300:FF:000522">
    <property type="entry name" value="Gluconokinase"/>
    <property type="match status" value="1"/>
</dbReference>
<evidence type="ECO:0000313" key="12">
    <source>
        <dbReference type="Proteomes" id="UP000283433"/>
    </source>
</evidence>
<dbReference type="InterPro" id="IPR031322">
    <property type="entry name" value="Shikimate/glucono_kinase"/>
</dbReference>
<dbReference type="EC" id="2.7.1.12" evidence="3 10"/>
<dbReference type="Proteomes" id="UP000283433">
    <property type="component" value="Unassembled WGS sequence"/>
</dbReference>
<protein>
    <recommendedName>
        <fullName evidence="3 10">Gluconokinase</fullName>
        <ecNumber evidence="3 10">2.7.1.12</ecNumber>
    </recommendedName>
</protein>
<reference evidence="11 12" key="1">
    <citation type="submission" date="2016-07" db="EMBL/GenBank/DDBJ databases">
        <title>Genome of Pelobium manganitolerans.</title>
        <authorList>
            <person name="Wu S."/>
            <person name="Wang G."/>
        </authorList>
    </citation>
    <scope>NUCLEOTIDE SEQUENCE [LARGE SCALE GENOMIC DNA]</scope>
    <source>
        <strain evidence="11 12">YS-25</strain>
    </source>
</reference>
<dbReference type="AlphaFoldDB" id="A0A419S8A6"/>
<name>A0A419S8A6_9SPHI</name>
<dbReference type="Gene3D" id="3.40.50.300">
    <property type="entry name" value="P-loop containing nucleotide triphosphate hydrolases"/>
    <property type="match status" value="1"/>
</dbReference>
<comment type="similarity">
    <text evidence="2 10">Belongs to the gluconokinase GntK/GntV family.</text>
</comment>
<keyword evidence="7 10" id="KW-0067">ATP-binding</keyword>
<dbReference type="NCBIfam" id="TIGR01313">
    <property type="entry name" value="therm_gnt_kin"/>
    <property type="match status" value="1"/>
</dbReference>
<evidence type="ECO:0000256" key="1">
    <source>
        <dbReference type="ARBA" id="ARBA00004761"/>
    </source>
</evidence>
<evidence type="ECO:0000256" key="8">
    <source>
        <dbReference type="ARBA" id="ARBA00023064"/>
    </source>
</evidence>
<evidence type="ECO:0000256" key="4">
    <source>
        <dbReference type="ARBA" id="ARBA00022679"/>
    </source>
</evidence>
<evidence type="ECO:0000256" key="7">
    <source>
        <dbReference type="ARBA" id="ARBA00022840"/>
    </source>
</evidence>
<comment type="catalytic activity">
    <reaction evidence="9 10">
        <text>D-gluconate + ATP = 6-phospho-D-gluconate + ADP + H(+)</text>
        <dbReference type="Rhea" id="RHEA:19433"/>
        <dbReference type="ChEBI" id="CHEBI:15378"/>
        <dbReference type="ChEBI" id="CHEBI:18391"/>
        <dbReference type="ChEBI" id="CHEBI:30616"/>
        <dbReference type="ChEBI" id="CHEBI:58759"/>
        <dbReference type="ChEBI" id="CHEBI:456216"/>
        <dbReference type="EC" id="2.7.1.12"/>
    </reaction>
</comment>
<organism evidence="11 12">
    <name type="scientific">Pelobium manganitolerans</name>
    <dbReference type="NCBI Taxonomy" id="1842495"/>
    <lineage>
        <taxon>Bacteria</taxon>
        <taxon>Pseudomonadati</taxon>
        <taxon>Bacteroidota</taxon>
        <taxon>Sphingobacteriia</taxon>
        <taxon>Sphingobacteriales</taxon>
        <taxon>Sphingobacteriaceae</taxon>
        <taxon>Pelobium</taxon>
    </lineage>
</organism>